<dbReference type="GO" id="GO:0006260">
    <property type="term" value="P:DNA replication"/>
    <property type="evidence" value="ECO:0007669"/>
    <property type="project" value="InterPro"/>
</dbReference>
<sequence length="398" mass="46831">MRYNNYHKHDHKGNGKQPDTITKEIDYCKRAVELGHTTYFTCNHGFQGDVFTSHSLCQEYGLKLIINAEVYYVENRYEKDRKNYHLTITARNDDGVRELNDILSESNITGIYYKNRIDDELLFGLNPNNVIITTACCGGRLRDEEGLDEWLIKMKNHFKDNFLLEVQSHIHPYQANYNKKVIEKSIKHDIKIIHANDSHYIYPSDAVYRDLFLESKGIVYDEEEGFILDYPDSDEIFRRYKEQGVLTEKQMIEALNNTLIFDECEELSIINFDIKLPPVSENPNKELKQIINKEWNIQKQSIPKEKWNEYQKEIIYEMDIIEKTNMENYFILDYKVVKRAIEKYNGLLTKTGRGSAVSFYINKLLGLTEIDRINSPVPLYPTRFMSIERILGTKSLPD</sequence>
<dbReference type="InterPro" id="IPR004013">
    <property type="entry name" value="PHP_dom"/>
</dbReference>
<reference evidence="3" key="1">
    <citation type="journal article" date="2021" name="PeerJ">
        <title>Extensive microbial diversity within the chicken gut microbiome revealed by metagenomics and culture.</title>
        <authorList>
            <person name="Gilroy R."/>
            <person name="Ravi A."/>
            <person name="Getino M."/>
            <person name="Pursley I."/>
            <person name="Horton D.L."/>
            <person name="Alikhan N.F."/>
            <person name="Baker D."/>
            <person name="Gharbi K."/>
            <person name="Hall N."/>
            <person name="Watson M."/>
            <person name="Adriaenssens E.M."/>
            <person name="Foster-Nyarko E."/>
            <person name="Jarju S."/>
            <person name="Secka A."/>
            <person name="Antonio M."/>
            <person name="Oren A."/>
            <person name="Chaudhuri R.R."/>
            <person name="La Ragione R."/>
            <person name="Hildebrand F."/>
            <person name="Pallen M.J."/>
        </authorList>
    </citation>
    <scope>NUCLEOTIDE SEQUENCE</scope>
    <source>
        <strain evidence="3">1277</strain>
    </source>
</reference>
<dbReference type="AlphaFoldDB" id="A0A921SZ90"/>
<dbReference type="EMBL" id="DYUB01000049">
    <property type="protein sequence ID" value="HJG95725.1"/>
    <property type="molecule type" value="Genomic_DNA"/>
</dbReference>
<dbReference type="SUPFAM" id="SSF89550">
    <property type="entry name" value="PHP domain-like"/>
    <property type="match status" value="1"/>
</dbReference>
<name>A0A921SZ90_9FIRM</name>
<feature type="domain" description="PHP" evidence="1">
    <location>
        <begin position="26"/>
        <end position="169"/>
    </location>
</feature>
<reference evidence="3" key="2">
    <citation type="submission" date="2021-09" db="EMBL/GenBank/DDBJ databases">
        <authorList>
            <person name="Gilroy R."/>
        </authorList>
    </citation>
    <scope>NUCLEOTIDE SEQUENCE</scope>
    <source>
        <strain evidence="3">1277</strain>
    </source>
</reference>
<dbReference type="PANTHER" id="PTHR32294">
    <property type="entry name" value="DNA POLYMERASE III SUBUNIT ALPHA"/>
    <property type="match status" value="1"/>
</dbReference>
<protein>
    <submittedName>
        <fullName evidence="3">PHP domain-containing protein</fullName>
    </submittedName>
</protein>
<dbReference type="GO" id="GO:0008408">
    <property type="term" value="F:3'-5' exonuclease activity"/>
    <property type="evidence" value="ECO:0007669"/>
    <property type="project" value="InterPro"/>
</dbReference>
<dbReference type="InterPro" id="IPR016195">
    <property type="entry name" value="Pol/histidinol_Pase-like"/>
</dbReference>
<dbReference type="InterPro" id="IPR004805">
    <property type="entry name" value="DnaE2/DnaE/PolC"/>
</dbReference>
<dbReference type="Pfam" id="PF02811">
    <property type="entry name" value="PHP"/>
    <property type="match status" value="1"/>
</dbReference>
<feature type="domain" description="Bacterial DNA polymerase III alpha subunit NTPase" evidence="2">
    <location>
        <begin position="295"/>
        <end position="390"/>
    </location>
</feature>
<dbReference type="Gene3D" id="3.20.20.140">
    <property type="entry name" value="Metal-dependent hydrolases"/>
    <property type="match status" value="1"/>
</dbReference>
<evidence type="ECO:0000313" key="4">
    <source>
        <dbReference type="Proteomes" id="UP000776700"/>
    </source>
</evidence>
<dbReference type="InterPro" id="IPR011708">
    <property type="entry name" value="DNA_pol3_alpha_NTPase_dom"/>
</dbReference>
<evidence type="ECO:0000313" key="3">
    <source>
        <dbReference type="EMBL" id="HJG95725.1"/>
    </source>
</evidence>
<evidence type="ECO:0000259" key="2">
    <source>
        <dbReference type="Pfam" id="PF07733"/>
    </source>
</evidence>
<evidence type="ECO:0000259" key="1">
    <source>
        <dbReference type="Pfam" id="PF02811"/>
    </source>
</evidence>
<organism evidence="3 4">
    <name type="scientific">Romboutsia timonensis</name>
    <dbReference type="NCBI Taxonomy" id="1776391"/>
    <lineage>
        <taxon>Bacteria</taxon>
        <taxon>Bacillati</taxon>
        <taxon>Bacillota</taxon>
        <taxon>Clostridia</taxon>
        <taxon>Peptostreptococcales</taxon>
        <taxon>Peptostreptococcaceae</taxon>
        <taxon>Romboutsia</taxon>
    </lineage>
</organism>
<accession>A0A921SZ90</accession>
<comment type="caution">
    <text evidence="3">The sequence shown here is derived from an EMBL/GenBank/DDBJ whole genome shotgun (WGS) entry which is preliminary data.</text>
</comment>
<dbReference type="Proteomes" id="UP000776700">
    <property type="component" value="Unassembled WGS sequence"/>
</dbReference>
<gene>
    <name evidence="3" type="ORF">K8V90_01330</name>
</gene>
<dbReference type="Pfam" id="PF07733">
    <property type="entry name" value="DNA_pol3_alpha"/>
    <property type="match status" value="1"/>
</dbReference>
<proteinExistence type="predicted"/>